<accession>V7PAC3</accession>
<sequence length="357" mass="41032">MEGSSYNIEDVYSAIKTISNYFEEGNNGQLTVNTQYADLINNYCHYNRTSDSNKCLDYFEMASSGVIHLINNLKGKNVLDYDKLSEYAILWLSYKLDQKQKNKLTDLNKFYTDHIEKNECYNIKINGDNMTYKTIIDKKNDLMDNNEISKFNDPFNILYFLYYEISDGHPDCEKNLQFANDFGKEFEKLNEYSNNTVDSSYNKLLSTLSNDYNNLIKKCTNFPSLPKIEPKEISVEDSGKVSGQTLGETSEGASSSSILNTVIPGLSIFAIPVFLGVAYKYSLFGFDKLFQRQYIRKKLKKKLSISNFYVVVPIFGLGLSITLHLIFYNLNTNLIYVSSRMFNQEMMPDIQPQMGIS</sequence>
<dbReference type="Proteomes" id="UP000018538">
    <property type="component" value="Unassembled WGS sequence"/>
</dbReference>
<evidence type="ECO:0000256" key="1">
    <source>
        <dbReference type="SAM" id="Phobius"/>
    </source>
</evidence>
<gene>
    <name evidence="2" type="ORF">YYC_05515</name>
</gene>
<keyword evidence="1" id="KW-0472">Membrane</keyword>
<feature type="transmembrane region" description="Helical" evidence="1">
    <location>
        <begin position="262"/>
        <end position="286"/>
    </location>
</feature>
<protein>
    <submittedName>
        <fullName evidence="2">Uncharacterized protein</fullName>
    </submittedName>
</protein>
<dbReference type="InterPro" id="IPR006477">
    <property type="entry name" value="Yir_bir_cir"/>
</dbReference>
<dbReference type="EMBL" id="KI635816">
    <property type="protein sequence ID" value="ETB56506.1"/>
    <property type="molecule type" value="Genomic_DNA"/>
</dbReference>
<evidence type="ECO:0000313" key="2">
    <source>
        <dbReference type="EMBL" id="ETB56506.1"/>
    </source>
</evidence>
<keyword evidence="3" id="KW-1185">Reference proteome</keyword>
<dbReference type="InterPro" id="IPR006492">
    <property type="entry name" value="PYST_D"/>
</dbReference>
<name>V7PAC3_PLAYE</name>
<keyword evidence="1" id="KW-1133">Transmembrane helix</keyword>
<feature type="transmembrane region" description="Helical" evidence="1">
    <location>
        <begin position="307"/>
        <end position="328"/>
    </location>
</feature>
<dbReference type="NCBIfam" id="TIGR01590">
    <property type="entry name" value="yir-bir-cir_Pla"/>
    <property type="match status" value="1"/>
</dbReference>
<reference evidence="2 3" key="1">
    <citation type="submission" date="2013-11" db="EMBL/GenBank/DDBJ databases">
        <title>The Genome Sequence of Plasmodium yoelii 17X.</title>
        <authorList>
            <consortium name="The Broad Institute Genomics Platform"/>
            <consortium name="The Broad Institute Genome Sequencing Center for Infectious Disease"/>
            <person name="Neafsey D."/>
            <person name="Adams J."/>
            <person name="Walker B."/>
            <person name="Young S.K."/>
            <person name="Zeng Q."/>
            <person name="Gargeya S."/>
            <person name="Fitzgerald M."/>
            <person name="Haas B."/>
            <person name="Abouelleil A."/>
            <person name="Alvarado L."/>
            <person name="Chapman S.B."/>
            <person name="Gainer-Dewar J."/>
            <person name="Goldberg J."/>
            <person name="Griggs A."/>
            <person name="Gujja S."/>
            <person name="Hansen M."/>
            <person name="Howarth C."/>
            <person name="Imamovic A."/>
            <person name="Ireland A."/>
            <person name="Larimer J."/>
            <person name="McCowan C."/>
            <person name="Murphy C."/>
            <person name="Pearson M."/>
            <person name="Poon T.W."/>
            <person name="Priest M."/>
            <person name="Roberts A."/>
            <person name="Saif S."/>
            <person name="Shea T."/>
            <person name="Sykes S."/>
            <person name="Wortman J."/>
            <person name="Nusbaum C."/>
            <person name="Birren B."/>
        </authorList>
    </citation>
    <scope>NUCLEOTIDE SEQUENCE [LARGE SCALE GENOMIC DNA]</scope>
    <source>
        <strain evidence="2 3">17X</strain>
    </source>
</reference>
<organism evidence="2 3">
    <name type="scientific">Plasmodium yoelii 17X</name>
    <dbReference type="NCBI Taxonomy" id="1323249"/>
    <lineage>
        <taxon>Eukaryota</taxon>
        <taxon>Sar</taxon>
        <taxon>Alveolata</taxon>
        <taxon>Apicomplexa</taxon>
        <taxon>Aconoidasida</taxon>
        <taxon>Haemosporida</taxon>
        <taxon>Plasmodiidae</taxon>
        <taxon>Plasmodium</taxon>
        <taxon>Plasmodium (Vinckeia)</taxon>
    </lineage>
</organism>
<evidence type="ECO:0000313" key="3">
    <source>
        <dbReference type="Proteomes" id="UP000018538"/>
    </source>
</evidence>
<dbReference type="Pfam" id="PF06022">
    <property type="entry name" value="Cir_Bir_Yir"/>
    <property type="match status" value="1"/>
</dbReference>
<dbReference type="AlphaFoldDB" id="V7PAC3"/>
<dbReference type="NCBIfam" id="TIGR01605">
    <property type="entry name" value="PYST-D"/>
    <property type="match status" value="1"/>
</dbReference>
<proteinExistence type="predicted"/>
<keyword evidence="1" id="KW-0812">Transmembrane</keyword>
<dbReference type="OrthoDB" id="372865at2759"/>